<comment type="catalytic activity">
    <reaction evidence="2 8">
        <text>Release of an N-terminal amino acid, preferentially leucine, but not glutamic or aspartic acids.</text>
        <dbReference type="EC" id="3.4.11.10"/>
    </reaction>
</comment>
<evidence type="ECO:0000256" key="5">
    <source>
        <dbReference type="ARBA" id="ARBA00022670"/>
    </source>
</evidence>
<evidence type="ECO:0000256" key="8">
    <source>
        <dbReference type="HAMAP-Rule" id="MF_00181"/>
    </source>
</evidence>
<feature type="binding site" evidence="8">
    <location>
        <position position="274"/>
    </location>
    <ligand>
        <name>Mn(2+)</name>
        <dbReference type="ChEBI" id="CHEBI:29035"/>
        <label>2</label>
    </ligand>
</feature>
<comment type="catalytic activity">
    <reaction evidence="1 8">
        <text>Release of an N-terminal amino acid, Xaa-|-Yaa-, in which Xaa is preferably Leu, but may be other amino acids including Pro although not Arg or Lys, and Yaa may be Pro. Amino acid amides and methyl esters are also readily hydrolyzed, but rates on arylamides are exceedingly low.</text>
        <dbReference type="EC" id="3.4.11.1"/>
    </reaction>
</comment>
<feature type="binding site" evidence="8">
    <location>
        <position position="279"/>
    </location>
    <ligand>
        <name>Mn(2+)</name>
        <dbReference type="ChEBI" id="CHEBI:29035"/>
        <label>1</label>
    </ligand>
</feature>
<keyword evidence="8" id="KW-0479">Metal-binding</keyword>
<dbReference type="Gene3D" id="3.40.630.10">
    <property type="entry name" value="Zn peptidases"/>
    <property type="match status" value="1"/>
</dbReference>
<comment type="function">
    <text evidence="8">Presumably involved in the processing and regular turnover of intracellular proteins. Catalyzes the removal of unsubstituted N-terminal amino acids from various peptides.</text>
</comment>
<dbReference type="SUPFAM" id="SSF53187">
    <property type="entry name" value="Zn-dependent exopeptidases"/>
    <property type="match status" value="1"/>
</dbReference>
<evidence type="ECO:0000256" key="6">
    <source>
        <dbReference type="ARBA" id="ARBA00022801"/>
    </source>
</evidence>
<dbReference type="Pfam" id="PF02789">
    <property type="entry name" value="Peptidase_M17_N"/>
    <property type="match status" value="1"/>
</dbReference>
<accession>A0ABQ0CDJ1</accession>
<keyword evidence="11" id="KW-1185">Reference proteome</keyword>
<dbReference type="Pfam" id="PF00883">
    <property type="entry name" value="Peptidase_M17"/>
    <property type="match status" value="1"/>
</dbReference>
<feature type="binding site" evidence="8">
    <location>
        <position position="358"/>
    </location>
    <ligand>
        <name>Mn(2+)</name>
        <dbReference type="ChEBI" id="CHEBI:29035"/>
        <label>1</label>
    </ligand>
</feature>
<dbReference type="InterPro" id="IPR043472">
    <property type="entry name" value="Macro_dom-like"/>
</dbReference>
<evidence type="ECO:0000256" key="3">
    <source>
        <dbReference type="ARBA" id="ARBA00009528"/>
    </source>
</evidence>
<dbReference type="PANTHER" id="PTHR11963:SF23">
    <property type="entry name" value="CYTOSOL AMINOPEPTIDASE"/>
    <property type="match status" value="1"/>
</dbReference>
<keyword evidence="5 8" id="KW-0645">Protease</keyword>
<dbReference type="SUPFAM" id="SSF52949">
    <property type="entry name" value="Macro domain-like"/>
    <property type="match status" value="1"/>
</dbReference>
<name>A0ABQ0CDJ1_9PROT</name>
<keyword evidence="6 8" id="KW-0378">Hydrolase</keyword>
<dbReference type="InterPro" id="IPR000819">
    <property type="entry name" value="Peptidase_M17_C"/>
</dbReference>
<reference evidence="10 11" key="1">
    <citation type="submission" date="2024-09" db="EMBL/GenBank/DDBJ databases">
        <title>Draft genome sequence of Candidatus Magnetaquicoccaceae bacterium FCR-1.</title>
        <authorList>
            <person name="Shimoshige H."/>
            <person name="Shimamura S."/>
            <person name="Taoka A."/>
            <person name="Kobayashi H."/>
            <person name="Maekawa T."/>
        </authorList>
    </citation>
    <scope>NUCLEOTIDE SEQUENCE [LARGE SCALE GENOMIC DNA]</scope>
    <source>
        <strain evidence="10 11">FCR-1</strain>
    </source>
</reference>
<protein>
    <recommendedName>
        <fullName evidence="8">Probable cytosol aminopeptidase</fullName>
        <ecNumber evidence="8">3.4.11.1</ecNumber>
    </recommendedName>
    <alternativeName>
        <fullName evidence="8">Leucine aminopeptidase</fullName>
        <shortName evidence="8">LAP</shortName>
        <ecNumber evidence="8">3.4.11.10</ecNumber>
    </alternativeName>
    <alternativeName>
        <fullName evidence="8">Leucyl aminopeptidase</fullName>
    </alternativeName>
</protein>
<evidence type="ECO:0000313" key="10">
    <source>
        <dbReference type="EMBL" id="GAB0058966.1"/>
    </source>
</evidence>
<dbReference type="EC" id="3.4.11.10" evidence="8"/>
<keyword evidence="8" id="KW-0963">Cytoplasm</keyword>
<organism evidence="10 11">
    <name type="scientific">Candidatus Magnetaquiglobus chichijimensis</name>
    <dbReference type="NCBI Taxonomy" id="3141448"/>
    <lineage>
        <taxon>Bacteria</taxon>
        <taxon>Pseudomonadati</taxon>
        <taxon>Pseudomonadota</taxon>
        <taxon>Magnetococcia</taxon>
        <taxon>Magnetococcales</taxon>
        <taxon>Candidatus Magnetaquicoccaceae</taxon>
        <taxon>Candidatus Magnetaquiglobus</taxon>
    </lineage>
</organism>
<dbReference type="InterPro" id="IPR011356">
    <property type="entry name" value="Leucine_aapep/pepB"/>
</dbReference>
<keyword evidence="7 8" id="KW-0464">Manganese</keyword>
<comment type="cofactor">
    <cofactor evidence="8">
        <name>Mn(2+)</name>
        <dbReference type="ChEBI" id="CHEBI:29035"/>
    </cofactor>
    <text evidence="8">Binds 2 manganese ions per subunit.</text>
</comment>
<feature type="binding site" evidence="8">
    <location>
        <position position="279"/>
    </location>
    <ligand>
        <name>Mn(2+)</name>
        <dbReference type="ChEBI" id="CHEBI:29035"/>
        <label>2</label>
    </ligand>
</feature>
<dbReference type="InterPro" id="IPR023042">
    <property type="entry name" value="Peptidase_M17_leu_NH2_pept"/>
</dbReference>
<dbReference type="GO" id="GO:0004177">
    <property type="term" value="F:aminopeptidase activity"/>
    <property type="evidence" value="ECO:0007669"/>
    <property type="project" value="UniProtKB-KW"/>
</dbReference>
<dbReference type="RefSeq" id="WP_420906682.1">
    <property type="nucleotide sequence ID" value="NZ_BAAFGK010000005.1"/>
</dbReference>
<sequence length="508" mass="54342">MSEAHVKIHLFDETSVAHEADLLVIGVHSGGEAQAALARCPDGVAREVKRVLKAGWLRGDAGETLFLPVVPGEGLAVERLLLVGLGKRESVTLESLRALGASVVKACEKSAVDRALVLVSLDEQHGIGPSRVMAAMAEGAWLGSYRFDRYQGVSRKDAPRHRLKRLDFLLPAARLKGGRKRLERIEKITRGVMLARDLCNTPGNLLTPDVLARKGRELAERLPIKTTIFSPQVLAQKGMNGILAVGQGSAHPPCMIILEYRKGGDRPTLAVVGKAVTFDSGGISLKPGAKMEEMKFDMSGGAAVFGFLHAIAEMELPINVVGIVPAAENLPSGTAQRPGDVIKTARGIHVEVINTDAEGRLILADALHHAATFDPDVIIDLATLTGACVIALGSHATGLMGNHKGLRKKLRKAGDRCGERVWPLPMFPEYQEQIKSVVADIKNVGGREAGTITAACFLSRFVDESRAWAHLDIAGTAYDLSSSKPHMPKGAVGVGVRLLCEYALAERV</sequence>
<evidence type="ECO:0000313" key="11">
    <source>
        <dbReference type="Proteomes" id="UP001628193"/>
    </source>
</evidence>
<feature type="binding site" evidence="8">
    <location>
        <position position="356"/>
    </location>
    <ligand>
        <name>Mn(2+)</name>
        <dbReference type="ChEBI" id="CHEBI:29035"/>
        <label>1</label>
    </ligand>
</feature>
<comment type="similarity">
    <text evidence="3 8">Belongs to the peptidase M17 family.</text>
</comment>
<dbReference type="PANTHER" id="PTHR11963">
    <property type="entry name" value="LEUCINE AMINOPEPTIDASE-RELATED"/>
    <property type="match status" value="1"/>
</dbReference>
<feature type="binding site" evidence="8">
    <location>
        <position position="297"/>
    </location>
    <ligand>
        <name>Mn(2+)</name>
        <dbReference type="ChEBI" id="CHEBI:29035"/>
        <label>2</label>
    </ligand>
</feature>
<dbReference type="EC" id="3.4.11.1" evidence="8"/>
<evidence type="ECO:0000256" key="4">
    <source>
        <dbReference type="ARBA" id="ARBA00022438"/>
    </source>
</evidence>
<feature type="active site" evidence="8">
    <location>
        <position position="286"/>
    </location>
</feature>
<dbReference type="EMBL" id="BAAFGK010000005">
    <property type="protein sequence ID" value="GAB0058966.1"/>
    <property type="molecule type" value="Genomic_DNA"/>
</dbReference>
<feature type="active site" evidence="8">
    <location>
        <position position="360"/>
    </location>
</feature>
<evidence type="ECO:0000256" key="1">
    <source>
        <dbReference type="ARBA" id="ARBA00000135"/>
    </source>
</evidence>
<gene>
    <name evidence="8 10" type="primary">pepA</name>
    <name evidence="10" type="ORF">SIID45300_03326</name>
</gene>
<keyword evidence="4 8" id="KW-0031">Aminopeptidase</keyword>
<dbReference type="PROSITE" id="PS00631">
    <property type="entry name" value="CYTOSOL_AP"/>
    <property type="match status" value="1"/>
</dbReference>
<feature type="binding site" evidence="8">
    <location>
        <position position="358"/>
    </location>
    <ligand>
        <name>Mn(2+)</name>
        <dbReference type="ChEBI" id="CHEBI:29035"/>
        <label>2</label>
    </ligand>
</feature>
<dbReference type="HAMAP" id="MF_00181">
    <property type="entry name" value="Cytosol_peptidase_M17"/>
    <property type="match status" value="1"/>
</dbReference>
<comment type="subcellular location">
    <subcellularLocation>
        <location evidence="8">Cytoplasm</location>
    </subcellularLocation>
</comment>
<proteinExistence type="inferred from homology"/>
<evidence type="ECO:0000259" key="9">
    <source>
        <dbReference type="PROSITE" id="PS00631"/>
    </source>
</evidence>
<evidence type="ECO:0000256" key="7">
    <source>
        <dbReference type="ARBA" id="ARBA00023211"/>
    </source>
</evidence>
<dbReference type="Gene3D" id="3.40.220.10">
    <property type="entry name" value="Leucine Aminopeptidase, subunit E, domain 1"/>
    <property type="match status" value="1"/>
</dbReference>
<dbReference type="InterPro" id="IPR008283">
    <property type="entry name" value="Peptidase_M17_N"/>
</dbReference>
<dbReference type="NCBIfam" id="NF002074">
    <property type="entry name" value="PRK00913.1-4"/>
    <property type="match status" value="1"/>
</dbReference>
<dbReference type="NCBIfam" id="NF002073">
    <property type="entry name" value="PRK00913.1-2"/>
    <property type="match status" value="1"/>
</dbReference>
<comment type="caution">
    <text evidence="10">The sequence shown here is derived from an EMBL/GenBank/DDBJ whole genome shotgun (WGS) entry which is preliminary data.</text>
</comment>
<feature type="domain" description="Cytosol aminopeptidase" evidence="9">
    <location>
        <begin position="354"/>
        <end position="361"/>
    </location>
</feature>
<dbReference type="Proteomes" id="UP001628193">
    <property type="component" value="Unassembled WGS sequence"/>
</dbReference>
<evidence type="ECO:0000256" key="2">
    <source>
        <dbReference type="ARBA" id="ARBA00000967"/>
    </source>
</evidence>
<dbReference type="PRINTS" id="PR00481">
    <property type="entry name" value="LAMNOPPTDASE"/>
</dbReference>
<dbReference type="CDD" id="cd00433">
    <property type="entry name" value="Peptidase_M17"/>
    <property type="match status" value="1"/>
</dbReference>